<dbReference type="InterPro" id="IPR009050">
    <property type="entry name" value="Globin-like_sf"/>
</dbReference>
<dbReference type="Pfam" id="PF00042">
    <property type="entry name" value="Globin"/>
    <property type="match status" value="1"/>
</dbReference>
<organism evidence="7 8">
    <name type="scientific">Capsulimonas corticalis</name>
    <dbReference type="NCBI Taxonomy" id="2219043"/>
    <lineage>
        <taxon>Bacteria</taxon>
        <taxon>Bacillati</taxon>
        <taxon>Armatimonadota</taxon>
        <taxon>Armatimonadia</taxon>
        <taxon>Capsulimonadales</taxon>
        <taxon>Capsulimonadaceae</taxon>
        <taxon>Capsulimonas</taxon>
    </lineage>
</organism>
<comment type="similarity">
    <text evidence="5">Belongs to the globin family.</text>
</comment>
<dbReference type="CDD" id="cd12131">
    <property type="entry name" value="HGbI-like"/>
    <property type="match status" value="1"/>
</dbReference>
<dbReference type="GO" id="GO:0020037">
    <property type="term" value="F:heme binding"/>
    <property type="evidence" value="ECO:0007669"/>
    <property type="project" value="InterPro"/>
</dbReference>
<reference evidence="7 8" key="1">
    <citation type="journal article" date="2019" name="Int. J. Syst. Evol. Microbiol.">
        <title>Capsulimonas corticalis gen. nov., sp. nov., an aerobic capsulated bacterium, of a novel bacterial order, Capsulimonadales ord. nov., of the class Armatimonadia of the phylum Armatimonadetes.</title>
        <authorList>
            <person name="Li J."/>
            <person name="Kudo C."/>
            <person name="Tonouchi A."/>
        </authorList>
    </citation>
    <scope>NUCLEOTIDE SEQUENCE [LARGE SCALE GENOMIC DNA]</scope>
    <source>
        <strain evidence="7 8">AX-7</strain>
    </source>
</reference>
<dbReference type="GO" id="GO:0046872">
    <property type="term" value="F:metal ion binding"/>
    <property type="evidence" value="ECO:0007669"/>
    <property type="project" value="UniProtKB-KW"/>
</dbReference>
<keyword evidence="8" id="KW-1185">Reference proteome</keyword>
<dbReference type="GO" id="GO:0005344">
    <property type="term" value="F:oxygen carrier activity"/>
    <property type="evidence" value="ECO:0007669"/>
    <property type="project" value="UniProtKB-KW"/>
</dbReference>
<name>A0A402D162_9BACT</name>
<dbReference type="OrthoDB" id="9801223at2"/>
<proteinExistence type="inferred from homology"/>
<dbReference type="GO" id="GO:0046210">
    <property type="term" value="P:nitric oxide catabolic process"/>
    <property type="evidence" value="ECO:0007669"/>
    <property type="project" value="TreeGrafter"/>
</dbReference>
<evidence type="ECO:0000259" key="6">
    <source>
        <dbReference type="PROSITE" id="PS01033"/>
    </source>
</evidence>
<evidence type="ECO:0000313" key="7">
    <source>
        <dbReference type="EMBL" id="BDI31657.1"/>
    </source>
</evidence>
<dbReference type="PANTHER" id="PTHR43396">
    <property type="entry name" value="FLAVOHEMOPROTEIN"/>
    <property type="match status" value="1"/>
</dbReference>
<keyword evidence="1 5" id="KW-0349">Heme</keyword>
<dbReference type="EMBL" id="AP025739">
    <property type="protein sequence ID" value="BDI31657.1"/>
    <property type="molecule type" value="Genomic_DNA"/>
</dbReference>
<dbReference type="RefSeq" id="WP_119323353.1">
    <property type="nucleotide sequence ID" value="NZ_AP025739.1"/>
</dbReference>
<keyword evidence="3" id="KW-0479">Metal-binding</keyword>
<sequence length="144" mass="15793">MTTEQKELIVQSFRNVKPQAADVAAAFYERLFTLDPSLRPMFLGDMKAQQKKLMDVLATAVDSLERLDELVPVLWQLGKRHGGYGVKDEHYDTVASALLGALEAKLGPEAFTPAHKAAWTDVYTLMATTMKQAAAEGVVARGGR</sequence>
<dbReference type="GO" id="GO:0071949">
    <property type="term" value="F:FAD binding"/>
    <property type="evidence" value="ECO:0007669"/>
    <property type="project" value="TreeGrafter"/>
</dbReference>
<dbReference type="InterPro" id="IPR012292">
    <property type="entry name" value="Globin/Proto"/>
</dbReference>
<dbReference type="AlphaFoldDB" id="A0A402D162"/>
<dbReference type="PROSITE" id="PS01033">
    <property type="entry name" value="GLOBIN"/>
    <property type="match status" value="1"/>
</dbReference>
<feature type="domain" description="Globin" evidence="6">
    <location>
        <begin position="1"/>
        <end position="135"/>
    </location>
</feature>
<dbReference type="InterPro" id="IPR000971">
    <property type="entry name" value="Globin"/>
</dbReference>
<gene>
    <name evidence="7" type="ORF">CCAX7_37080</name>
</gene>
<keyword evidence="4" id="KW-0408">Iron</keyword>
<dbReference type="SUPFAM" id="SSF46458">
    <property type="entry name" value="Globin-like"/>
    <property type="match status" value="1"/>
</dbReference>
<protein>
    <submittedName>
        <fullName evidence="7">Hemoglobin</fullName>
    </submittedName>
</protein>
<evidence type="ECO:0000256" key="3">
    <source>
        <dbReference type="ARBA" id="ARBA00022723"/>
    </source>
</evidence>
<dbReference type="GO" id="GO:0071500">
    <property type="term" value="P:cellular response to nitrosative stress"/>
    <property type="evidence" value="ECO:0007669"/>
    <property type="project" value="TreeGrafter"/>
</dbReference>
<evidence type="ECO:0000313" key="8">
    <source>
        <dbReference type="Proteomes" id="UP000287394"/>
    </source>
</evidence>
<evidence type="ECO:0000256" key="2">
    <source>
        <dbReference type="ARBA" id="ARBA00022621"/>
    </source>
</evidence>
<evidence type="ECO:0000256" key="5">
    <source>
        <dbReference type="RuleBase" id="RU000356"/>
    </source>
</evidence>
<keyword evidence="5" id="KW-0813">Transport</keyword>
<evidence type="ECO:0000256" key="1">
    <source>
        <dbReference type="ARBA" id="ARBA00022617"/>
    </source>
</evidence>
<dbReference type="GO" id="GO:0019825">
    <property type="term" value="F:oxygen binding"/>
    <property type="evidence" value="ECO:0007669"/>
    <property type="project" value="InterPro"/>
</dbReference>
<keyword evidence="2 5" id="KW-0561">Oxygen transport</keyword>
<dbReference type="PANTHER" id="PTHR43396:SF3">
    <property type="entry name" value="FLAVOHEMOPROTEIN"/>
    <property type="match status" value="1"/>
</dbReference>
<evidence type="ECO:0000256" key="4">
    <source>
        <dbReference type="ARBA" id="ARBA00023004"/>
    </source>
</evidence>
<accession>A0A402D162</accession>
<dbReference type="KEGG" id="ccot:CCAX7_37080"/>
<dbReference type="GO" id="GO:0008941">
    <property type="term" value="F:nitric oxide dioxygenase NAD(P)H activity"/>
    <property type="evidence" value="ECO:0007669"/>
    <property type="project" value="TreeGrafter"/>
</dbReference>
<dbReference type="Proteomes" id="UP000287394">
    <property type="component" value="Chromosome"/>
</dbReference>
<dbReference type="Gene3D" id="1.10.490.10">
    <property type="entry name" value="Globins"/>
    <property type="match status" value="1"/>
</dbReference>